<sequence length="307" mass="32979">MLLRGVCTMRPQEIDWMYGGGAGALKPLAWYRFLEHLHANERSQPVLGYYRRLLSEDPAVRDAAARSWMDWGMSVGFGSRTHSLDWDGSQWSYRDFPAPPGARGPPQPAPAPAARPPAPPPQPWAPNADADAGHQGRDRSTLAEPGDRGQEDPAAASAAILRRGLAYRGDPSLSASTAQALLECHYCVHGAFLRGRDAAAQLYDELYGDIGSPGSAASGDAALRDGAVWPAHDASSLIGRAGELRHIPAIAVHGQMDLVCPPVTAYDLHRAWPELQLRLVPNAGHSMYDPAITHELVEATGALHALC</sequence>
<comment type="caution">
    <text evidence="2">The sequence shown here is derived from an EMBL/GenBank/DDBJ whole genome shotgun (WGS) entry which is preliminary data.</text>
</comment>
<dbReference type="InterPro" id="IPR005944">
    <property type="entry name" value="Pro_iminopeptidase"/>
</dbReference>
<feature type="compositionally biased region" description="Pro residues" evidence="1">
    <location>
        <begin position="97"/>
        <end position="124"/>
    </location>
</feature>
<dbReference type="InterPro" id="IPR029058">
    <property type="entry name" value="AB_hydrolase_fold"/>
</dbReference>
<dbReference type="PANTHER" id="PTHR43722">
    <property type="entry name" value="PROLINE IMINOPEPTIDASE"/>
    <property type="match status" value="1"/>
</dbReference>
<dbReference type="GO" id="GO:0005737">
    <property type="term" value="C:cytoplasm"/>
    <property type="evidence" value="ECO:0007669"/>
    <property type="project" value="InterPro"/>
</dbReference>
<dbReference type="SUPFAM" id="SSF53474">
    <property type="entry name" value="alpha/beta-Hydrolases"/>
    <property type="match status" value="1"/>
</dbReference>
<dbReference type="AlphaFoldDB" id="A0A150H2N5"/>
<reference evidence="3" key="1">
    <citation type="journal article" date="2016" name="Nat. Commun.">
        <title>The Gonium pectorale genome demonstrates co-option of cell cycle regulation during the evolution of multicellularity.</title>
        <authorList>
            <person name="Hanschen E.R."/>
            <person name="Marriage T.N."/>
            <person name="Ferris P.J."/>
            <person name="Hamaji T."/>
            <person name="Toyoda A."/>
            <person name="Fujiyama A."/>
            <person name="Neme R."/>
            <person name="Noguchi H."/>
            <person name="Minakuchi Y."/>
            <person name="Suzuki M."/>
            <person name="Kawai-Toyooka H."/>
            <person name="Smith D.R."/>
            <person name="Sparks H."/>
            <person name="Anderson J."/>
            <person name="Bakaric R."/>
            <person name="Luria V."/>
            <person name="Karger A."/>
            <person name="Kirschner M.W."/>
            <person name="Durand P.M."/>
            <person name="Michod R.E."/>
            <person name="Nozaki H."/>
            <person name="Olson B.J."/>
        </authorList>
    </citation>
    <scope>NUCLEOTIDE SEQUENCE [LARGE SCALE GENOMIC DNA]</scope>
    <source>
        <strain evidence="3">NIES-2863</strain>
    </source>
</reference>
<keyword evidence="3" id="KW-1185">Reference proteome</keyword>
<proteinExistence type="predicted"/>
<dbReference type="EMBL" id="LSYV01000003">
    <property type="protein sequence ID" value="KXZ56098.1"/>
    <property type="molecule type" value="Genomic_DNA"/>
</dbReference>
<accession>A0A150H2N5</accession>
<dbReference type="GO" id="GO:0006508">
    <property type="term" value="P:proteolysis"/>
    <property type="evidence" value="ECO:0007669"/>
    <property type="project" value="InterPro"/>
</dbReference>
<dbReference type="GO" id="GO:0004177">
    <property type="term" value="F:aminopeptidase activity"/>
    <property type="evidence" value="ECO:0007669"/>
    <property type="project" value="UniProtKB-EC"/>
</dbReference>
<dbReference type="STRING" id="33097.A0A150H2N5"/>
<feature type="region of interest" description="Disordered" evidence="1">
    <location>
        <begin position="94"/>
        <end position="155"/>
    </location>
</feature>
<dbReference type="PANTHER" id="PTHR43722:SF1">
    <property type="entry name" value="PROLINE IMINOPEPTIDASE"/>
    <property type="match status" value="1"/>
</dbReference>
<name>A0A150H2N5_GONPE</name>
<feature type="compositionally biased region" description="Basic and acidic residues" evidence="1">
    <location>
        <begin position="131"/>
        <end position="151"/>
    </location>
</feature>
<evidence type="ECO:0000256" key="1">
    <source>
        <dbReference type="SAM" id="MobiDB-lite"/>
    </source>
</evidence>
<evidence type="ECO:0000313" key="2">
    <source>
        <dbReference type="EMBL" id="KXZ56098.1"/>
    </source>
</evidence>
<protein>
    <submittedName>
        <fullName evidence="2">Uncharacterized protein</fullName>
    </submittedName>
</protein>
<dbReference type="Proteomes" id="UP000075714">
    <property type="component" value="Unassembled WGS sequence"/>
</dbReference>
<dbReference type="Gene3D" id="3.40.50.1820">
    <property type="entry name" value="alpha/beta hydrolase"/>
    <property type="match status" value="1"/>
</dbReference>
<organism evidence="2 3">
    <name type="scientific">Gonium pectorale</name>
    <name type="common">Green alga</name>
    <dbReference type="NCBI Taxonomy" id="33097"/>
    <lineage>
        <taxon>Eukaryota</taxon>
        <taxon>Viridiplantae</taxon>
        <taxon>Chlorophyta</taxon>
        <taxon>core chlorophytes</taxon>
        <taxon>Chlorophyceae</taxon>
        <taxon>CS clade</taxon>
        <taxon>Chlamydomonadales</taxon>
        <taxon>Volvocaceae</taxon>
        <taxon>Gonium</taxon>
    </lineage>
</organism>
<dbReference type="OrthoDB" id="10249433at2759"/>
<evidence type="ECO:0000313" key="3">
    <source>
        <dbReference type="Proteomes" id="UP000075714"/>
    </source>
</evidence>
<gene>
    <name evidence="2" type="ORF">GPECTOR_2g980</name>
</gene>